<protein>
    <recommendedName>
        <fullName evidence="7">Cytochrome P450</fullName>
    </recommendedName>
</protein>
<dbReference type="InterPro" id="IPR001128">
    <property type="entry name" value="Cyt_P450"/>
</dbReference>
<evidence type="ECO:0000313" key="5">
    <source>
        <dbReference type="EMBL" id="KAK3785284.1"/>
    </source>
</evidence>
<keyword evidence="4" id="KW-1133">Transmembrane helix</keyword>
<dbReference type="GO" id="GO:0016712">
    <property type="term" value="F:oxidoreductase activity, acting on paired donors, with incorporation or reduction of molecular oxygen, reduced flavin or flavoprotein as one donor, and incorporation of one atom of oxygen"/>
    <property type="evidence" value="ECO:0007669"/>
    <property type="project" value="TreeGrafter"/>
</dbReference>
<keyword evidence="4" id="KW-0472">Membrane</keyword>
<comment type="caution">
    <text evidence="5">The sequence shown here is derived from an EMBL/GenBank/DDBJ whole genome shotgun (WGS) entry which is preliminary data.</text>
</comment>
<dbReference type="GO" id="GO:0005506">
    <property type="term" value="F:iron ion binding"/>
    <property type="evidence" value="ECO:0007669"/>
    <property type="project" value="InterPro"/>
</dbReference>
<dbReference type="EMBL" id="JAWDGP010002147">
    <property type="protein sequence ID" value="KAK3785284.1"/>
    <property type="molecule type" value="Genomic_DNA"/>
</dbReference>
<dbReference type="GO" id="GO:0020037">
    <property type="term" value="F:heme binding"/>
    <property type="evidence" value="ECO:0007669"/>
    <property type="project" value="InterPro"/>
</dbReference>
<evidence type="ECO:0000313" key="6">
    <source>
        <dbReference type="Proteomes" id="UP001283361"/>
    </source>
</evidence>
<evidence type="ECO:0000256" key="3">
    <source>
        <dbReference type="ARBA" id="ARBA00023004"/>
    </source>
</evidence>
<dbReference type="AlphaFoldDB" id="A0AAE1ACC9"/>
<dbReference type="GO" id="GO:0006082">
    <property type="term" value="P:organic acid metabolic process"/>
    <property type="evidence" value="ECO:0007669"/>
    <property type="project" value="TreeGrafter"/>
</dbReference>
<comment type="similarity">
    <text evidence="1">Belongs to the cytochrome P450 family.</text>
</comment>
<dbReference type="InterPro" id="IPR050182">
    <property type="entry name" value="Cytochrome_P450_fam2"/>
</dbReference>
<dbReference type="GO" id="GO:0005737">
    <property type="term" value="C:cytoplasm"/>
    <property type="evidence" value="ECO:0007669"/>
    <property type="project" value="TreeGrafter"/>
</dbReference>
<name>A0AAE1ACC9_9GAST</name>
<dbReference type="InterPro" id="IPR002401">
    <property type="entry name" value="Cyt_P450_E_grp-I"/>
</dbReference>
<keyword evidence="6" id="KW-1185">Reference proteome</keyword>
<gene>
    <name evidence="5" type="ORF">RRG08_028587</name>
</gene>
<dbReference type="GO" id="GO:0006805">
    <property type="term" value="P:xenobiotic metabolic process"/>
    <property type="evidence" value="ECO:0007669"/>
    <property type="project" value="TreeGrafter"/>
</dbReference>
<organism evidence="5 6">
    <name type="scientific">Elysia crispata</name>
    <name type="common">lettuce slug</name>
    <dbReference type="NCBI Taxonomy" id="231223"/>
    <lineage>
        <taxon>Eukaryota</taxon>
        <taxon>Metazoa</taxon>
        <taxon>Spiralia</taxon>
        <taxon>Lophotrochozoa</taxon>
        <taxon>Mollusca</taxon>
        <taxon>Gastropoda</taxon>
        <taxon>Heterobranchia</taxon>
        <taxon>Euthyneura</taxon>
        <taxon>Panpulmonata</taxon>
        <taxon>Sacoglossa</taxon>
        <taxon>Placobranchoidea</taxon>
        <taxon>Plakobranchidae</taxon>
        <taxon>Elysia</taxon>
    </lineage>
</organism>
<dbReference type="PANTHER" id="PTHR24300">
    <property type="entry name" value="CYTOCHROME P450 508A4-RELATED"/>
    <property type="match status" value="1"/>
</dbReference>
<keyword evidence="4" id="KW-0812">Transmembrane</keyword>
<dbReference type="Proteomes" id="UP001283361">
    <property type="component" value="Unassembled WGS sequence"/>
</dbReference>
<keyword evidence="3" id="KW-0408">Iron</keyword>
<dbReference type="GO" id="GO:0008395">
    <property type="term" value="F:steroid hydroxylase activity"/>
    <property type="evidence" value="ECO:0007669"/>
    <property type="project" value="TreeGrafter"/>
</dbReference>
<sequence length="169" mass="18815">MDSGSVWNNEEWISKVLTLLAVSLGLALLVKYVFTSNVPHNTPPVPARAYPGLGHLPYSRNGTREQLSKWTKSTGEIFSMYFGPKLVIALNSYDTIYEAFVKNGDTFSDRPKSLVTNASDGEMNRGLVTSSGHVWREQRKTALLILRSLSMGKYSLALRVSDEVRKSTD</sequence>
<evidence type="ECO:0000256" key="4">
    <source>
        <dbReference type="SAM" id="Phobius"/>
    </source>
</evidence>
<feature type="transmembrane region" description="Helical" evidence="4">
    <location>
        <begin position="12"/>
        <end position="34"/>
    </location>
</feature>
<proteinExistence type="inferred from homology"/>
<dbReference type="InterPro" id="IPR036396">
    <property type="entry name" value="Cyt_P450_sf"/>
</dbReference>
<accession>A0AAE1ACC9</accession>
<evidence type="ECO:0008006" key="7">
    <source>
        <dbReference type="Google" id="ProtNLM"/>
    </source>
</evidence>
<dbReference type="PRINTS" id="PR00463">
    <property type="entry name" value="EP450I"/>
</dbReference>
<dbReference type="Gene3D" id="1.10.630.10">
    <property type="entry name" value="Cytochrome P450"/>
    <property type="match status" value="1"/>
</dbReference>
<evidence type="ECO:0000256" key="2">
    <source>
        <dbReference type="ARBA" id="ARBA00022723"/>
    </source>
</evidence>
<dbReference type="Pfam" id="PF00067">
    <property type="entry name" value="p450"/>
    <property type="match status" value="1"/>
</dbReference>
<evidence type="ECO:0000256" key="1">
    <source>
        <dbReference type="ARBA" id="ARBA00010617"/>
    </source>
</evidence>
<dbReference type="PANTHER" id="PTHR24300:SF397">
    <property type="entry name" value="CYTOCHROME P450 2U1"/>
    <property type="match status" value="1"/>
</dbReference>
<dbReference type="SUPFAM" id="SSF48264">
    <property type="entry name" value="Cytochrome P450"/>
    <property type="match status" value="1"/>
</dbReference>
<keyword evidence="2" id="KW-0479">Metal-binding</keyword>
<reference evidence="5" key="1">
    <citation type="journal article" date="2023" name="G3 (Bethesda)">
        <title>A reference genome for the long-term kleptoplast-retaining sea slug Elysia crispata morphotype clarki.</title>
        <authorList>
            <person name="Eastman K.E."/>
            <person name="Pendleton A.L."/>
            <person name="Shaikh M.A."/>
            <person name="Suttiyut T."/>
            <person name="Ogas R."/>
            <person name="Tomko P."/>
            <person name="Gavelis G."/>
            <person name="Widhalm J.R."/>
            <person name="Wisecaver J.H."/>
        </authorList>
    </citation>
    <scope>NUCLEOTIDE SEQUENCE</scope>
    <source>
        <strain evidence="5">ECLA1</strain>
    </source>
</reference>